<evidence type="ECO:0000313" key="8">
    <source>
        <dbReference type="Proteomes" id="UP000054698"/>
    </source>
</evidence>
<reference evidence="6 8" key="1">
    <citation type="submission" date="2015-11" db="EMBL/GenBank/DDBJ databases">
        <title>Genomic analysis of 38 Legionella species identifies large and diverse effector repertoires.</title>
        <authorList>
            <person name="Burstein D."/>
            <person name="Amaro F."/>
            <person name="Zusman T."/>
            <person name="Lifshitz Z."/>
            <person name="Cohen O."/>
            <person name="Gilbert J.A."/>
            <person name="Pupko T."/>
            <person name="Shuman H.A."/>
            <person name="Segal G."/>
        </authorList>
    </citation>
    <scope>NUCLEOTIDE SEQUENCE [LARGE SCALE GENOMIC DNA]</scope>
    <source>
        <strain evidence="6 8">WO-44C</strain>
    </source>
</reference>
<dbReference type="OrthoDB" id="9813903at2"/>
<name>A0A0W0TMU1_9GAMM</name>
<protein>
    <recommendedName>
        <fullName evidence="2">diguanylate cyclase</fullName>
        <ecNumber evidence="2">2.7.7.65</ecNumber>
    </recommendedName>
</protein>
<feature type="transmembrane region" description="Helical" evidence="4">
    <location>
        <begin position="115"/>
        <end position="132"/>
    </location>
</feature>
<evidence type="ECO:0000313" key="9">
    <source>
        <dbReference type="Proteomes" id="UP000251942"/>
    </source>
</evidence>
<feature type="transmembrane region" description="Helical" evidence="4">
    <location>
        <begin position="48"/>
        <end position="66"/>
    </location>
</feature>
<sequence length="382" mass="43457">MDRLKPPSVKIDNYLLLIENSLNAIPFNILVAALLSFDLFYNQIPFPFILYWFMAVVITSVIRFAYCKKALRRKLYLSGLHHSLFIFLALTFLNGCVWGSSYLIFLPLLTGVHESVLILVLGGMAAGGVASLSAFLPAYYVYILPMFLPVIIYNYSFLQTERSILATMFLLFVVMLLVIAKINYDLVNRIFQLNTQKDSLINELFISNKKLEKSNEEIRTMSVTDALTGLFNRRYFDTALARELDRSKRNAYPLILILLDIDNFKYLNDTFGHPYGDKFLCLVAGVLKNSLRRANDLIIRLGGDEFAIIAANMDMEQAKSLCHSIRDAFAKKNEHFNITLSMSIICIVPGHKPDLNRIVSTADKMLYKAKELGKNQVVSQEI</sequence>
<reference evidence="7 9" key="2">
    <citation type="submission" date="2018-06" db="EMBL/GenBank/DDBJ databases">
        <authorList>
            <consortium name="Pathogen Informatics"/>
            <person name="Doyle S."/>
        </authorList>
    </citation>
    <scope>NUCLEOTIDE SEQUENCE [LARGE SCALE GENOMIC DNA]</scope>
    <source>
        <strain evidence="7 9">NCTC12022</strain>
    </source>
</reference>
<dbReference type="InterPro" id="IPR000160">
    <property type="entry name" value="GGDEF_dom"/>
</dbReference>
<dbReference type="FunFam" id="3.30.70.270:FF:000001">
    <property type="entry name" value="Diguanylate cyclase domain protein"/>
    <property type="match status" value="1"/>
</dbReference>
<evidence type="ECO:0000256" key="1">
    <source>
        <dbReference type="ARBA" id="ARBA00001946"/>
    </source>
</evidence>
<dbReference type="InterPro" id="IPR043128">
    <property type="entry name" value="Rev_trsase/Diguanyl_cyclase"/>
</dbReference>
<evidence type="ECO:0000313" key="6">
    <source>
        <dbReference type="EMBL" id="KTC96859.1"/>
    </source>
</evidence>
<comment type="catalytic activity">
    <reaction evidence="3">
        <text>2 GTP = 3',3'-c-di-GMP + 2 diphosphate</text>
        <dbReference type="Rhea" id="RHEA:24898"/>
        <dbReference type="ChEBI" id="CHEBI:33019"/>
        <dbReference type="ChEBI" id="CHEBI:37565"/>
        <dbReference type="ChEBI" id="CHEBI:58805"/>
        <dbReference type="EC" id="2.7.7.65"/>
    </reaction>
</comment>
<dbReference type="SUPFAM" id="SSF55073">
    <property type="entry name" value="Nucleotide cyclase"/>
    <property type="match status" value="1"/>
</dbReference>
<dbReference type="Proteomes" id="UP000251942">
    <property type="component" value="Unassembled WGS sequence"/>
</dbReference>
<dbReference type="GO" id="GO:0052621">
    <property type="term" value="F:diguanylate cyclase activity"/>
    <property type="evidence" value="ECO:0007669"/>
    <property type="project" value="UniProtKB-EC"/>
</dbReference>
<dbReference type="PROSITE" id="PS50887">
    <property type="entry name" value="GGDEF"/>
    <property type="match status" value="1"/>
</dbReference>
<feature type="transmembrane region" description="Helical" evidence="4">
    <location>
        <begin position="139"/>
        <end position="158"/>
    </location>
</feature>
<accession>A0A0W0TMU1</accession>
<keyword evidence="4" id="KW-0472">Membrane</keyword>
<dbReference type="Gene3D" id="3.30.70.270">
    <property type="match status" value="1"/>
</dbReference>
<dbReference type="EMBL" id="LNYB01000080">
    <property type="protein sequence ID" value="KTC96859.1"/>
    <property type="molecule type" value="Genomic_DNA"/>
</dbReference>
<gene>
    <name evidence="7" type="primary">cph2_2</name>
    <name evidence="6" type="ORF">Lfee_1771</name>
    <name evidence="7" type="ORF">NCTC12022_01644</name>
</gene>
<dbReference type="EMBL" id="UASS01000013">
    <property type="protein sequence ID" value="SPX60907.1"/>
    <property type="molecule type" value="Genomic_DNA"/>
</dbReference>
<feature type="transmembrane region" description="Helical" evidence="4">
    <location>
        <begin position="21"/>
        <end position="42"/>
    </location>
</feature>
<dbReference type="RefSeq" id="WP_058445922.1">
    <property type="nucleotide sequence ID" value="NZ_CAAAHT010000002.1"/>
</dbReference>
<dbReference type="Proteomes" id="UP000054698">
    <property type="component" value="Unassembled WGS sequence"/>
</dbReference>
<feature type="domain" description="GGDEF" evidence="5">
    <location>
        <begin position="252"/>
        <end position="382"/>
    </location>
</feature>
<dbReference type="EC" id="2.7.7.65" evidence="2"/>
<dbReference type="CDD" id="cd01949">
    <property type="entry name" value="GGDEF"/>
    <property type="match status" value="1"/>
</dbReference>
<dbReference type="AlphaFoldDB" id="A0A0W0TMU1"/>
<keyword evidence="4" id="KW-0812">Transmembrane</keyword>
<dbReference type="STRING" id="453.Lfee_1771"/>
<dbReference type="NCBIfam" id="TIGR00254">
    <property type="entry name" value="GGDEF"/>
    <property type="match status" value="1"/>
</dbReference>
<dbReference type="InterPro" id="IPR050469">
    <property type="entry name" value="Diguanylate_Cyclase"/>
</dbReference>
<dbReference type="PATRIC" id="fig|453.4.peg.1946"/>
<keyword evidence="8" id="KW-1185">Reference proteome</keyword>
<dbReference type="PANTHER" id="PTHR45138">
    <property type="entry name" value="REGULATORY COMPONENTS OF SENSORY TRANSDUCTION SYSTEM"/>
    <property type="match status" value="1"/>
</dbReference>
<dbReference type="SMART" id="SM00267">
    <property type="entry name" value="GGDEF"/>
    <property type="match status" value="1"/>
</dbReference>
<feature type="transmembrane region" description="Helical" evidence="4">
    <location>
        <begin position="86"/>
        <end position="109"/>
    </location>
</feature>
<dbReference type="InterPro" id="IPR029787">
    <property type="entry name" value="Nucleotide_cyclase"/>
</dbReference>
<dbReference type="PANTHER" id="PTHR45138:SF9">
    <property type="entry name" value="DIGUANYLATE CYCLASE DGCM-RELATED"/>
    <property type="match status" value="1"/>
</dbReference>
<comment type="cofactor">
    <cofactor evidence="1">
        <name>Mg(2+)</name>
        <dbReference type="ChEBI" id="CHEBI:18420"/>
    </cofactor>
</comment>
<evidence type="ECO:0000256" key="3">
    <source>
        <dbReference type="ARBA" id="ARBA00034247"/>
    </source>
</evidence>
<feature type="transmembrane region" description="Helical" evidence="4">
    <location>
        <begin position="164"/>
        <end position="184"/>
    </location>
</feature>
<evidence type="ECO:0000256" key="2">
    <source>
        <dbReference type="ARBA" id="ARBA00012528"/>
    </source>
</evidence>
<organism evidence="6 8">
    <name type="scientific">Legionella feeleii</name>
    <dbReference type="NCBI Taxonomy" id="453"/>
    <lineage>
        <taxon>Bacteria</taxon>
        <taxon>Pseudomonadati</taxon>
        <taxon>Pseudomonadota</taxon>
        <taxon>Gammaproteobacteria</taxon>
        <taxon>Legionellales</taxon>
        <taxon>Legionellaceae</taxon>
        <taxon>Legionella</taxon>
    </lineage>
</organism>
<evidence type="ECO:0000259" key="5">
    <source>
        <dbReference type="PROSITE" id="PS50887"/>
    </source>
</evidence>
<evidence type="ECO:0000256" key="4">
    <source>
        <dbReference type="SAM" id="Phobius"/>
    </source>
</evidence>
<keyword evidence="4" id="KW-1133">Transmembrane helix</keyword>
<dbReference type="Pfam" id="PF00990">
    <property type="entry name" value="GGDEF"/>
    <property type="match status" value="1"/>
</dbReference>
<evidence type="ECO:0000313" key="7">
    <source>
        <dbReference type="EMBL" id="SPX60907.1"/>
    </source>
</evidence>
<proteinExistence type="predicted"/>